<accession>A0A0A9B6G9</accession>
<name>A0A0A9B6G9_ARUDO</name>
<dbReference type="AlphaFoldDB" id="A0A0A9B6G9"/>
<proteinExistence type="predicted"/>
<dbReference type="EMBL" id="GBRH01240162">
    <property type="protein sequence ID" value="JAD57733.1"/>
    <property type="molecule type" value="Transcribed_RNA"/>
</dbReference>
<reference evidence="1" key="1">
    <citation type="submission" date="2014-09" db="EMBL/GenBank/DDBJ databases">
        <authorList>
            <person name="Magalhaes I.L.F."/>
            <person name="Oliveira U."/>
            <person name="Santos F.R."/>
            <person name="Vidigal T.H.D.A."/>
            <person name="Brescovit A.D."/>
            <person name="Santos A.J."/>
        </authorList>
    </citation>
    <scope>NUCLEOTIDE SEQUENCE</scope>
    <source>
        <tissue evidence="1">Shoot tissue taken approximately 20 cm above the soil surface</tissue>
    </source>
</reference>
<organism evidence="1">
    <name type="scientific">Arundo donax</name>
    <name type="common">Giant reed</name>
    <name type="synonym">Donax arundinaceus</name>
    <dbReference type="NCBI Taxonomy" id="35708"/>
    <lineage>
        <taxon>Eukaryota</taxon>
        <taxon>Viridiplantae</taxon>
        <taxon>Streptophyta</taxon>
        <taxon>Embryophyta</taxon>
        <taxon>Tracheophyta</taxon>
        <taxon>Spermatophyta</taxon>
        <taxon>Magnoliopsida</taxon>
        <taxon>Liliopsida</taxon>
        <taxon>Poales</taxon>
        <taxon>Poaceae</taxon>
        <taxon>PACMAD clade</taxon>
        <taxon>Arundinoideae</taxon>
        <taxon>Arundineae</taxon>
        <taxon>Arundo</taxon>
    </lineage>
</organism>
<evidence type="ECO:0000313" key="1">
    <source>
        <dbReference type="EMBL" id="JAD57733.1"/>
    </source>
</evidence>
<sequence>MSIYVVYLSIGLANSFLSCHLHACVCAILQLRL</sequence>
<protein>
    <submittedName>
        <fullName evidence="1">Uncharacterized protein</fullName>
    </submittedName>
</protein>
<reference evidence="1" key="2">
    <citation type="journal article" date="2015" name="Data Brief">
        <title>Shoot transcriptome of the giant reed, Arundo donax.</title>
        <authorList>
            <person name="Barrero R.A."/>
            <person name="Guerrero F.D."/>
            <person name="Moolhuijzen P."/>
            <person name="Goolsby J.A."/>
            <person name="Tidwell J."/>
            <person name="Bellgard S.E."/>
            <person name="Bellgard M.I."/>
        </authorList>
    </citation>
    <scope>NUCLEOTIDE SEQUENCE</scope>
    <source>
        <tissue evidence="1">Shoot tissue taken approximately 20 cm above the soil surface</tissue>
    </source>
</reference>